<keyword evidence="1" id="KW-0472">Membrane</keyword>
<sequence>MKCLKHCNALRASTHQVLSNLQTPDVTFTDTRKESVNDVLRNSGLSPWVFSGCDVKVLQVYVTMSPLFRDLIHGKFLVLCMKMTMIQIVFSAGILPVNKWFPDVLPEGFS</sequence>
<feature type="transmembrane region" description="Helical" evidence="1">
    <location>
        <begin position="76"/>
        <end position="97"/>
    </location>
</feature>
<reference evidence="2 3" key="1">
    <citation type="submission" date="2021-06" db="EMBL/GenBank/DDBJ databases">
        <authorList>
            <person name="Palmer J.M."/>
        </authorList>
    </citation>
    <scope>NUCLEOTIDE SEQUENCE [LARGE SCALE GENOMIC DNA]</scope>
    <source>
        <strain evidence="3">if_2019</strain>
        <tissue evidence="2">Muscle</tissue>
    </source>
</reference>
<evidence type="ECO:0000256" key="1">
    <source>
        <dbReference type="SAM" id="Phobius"/>
    </source>
</evidence>
<gene>
    <name evidence="2" type="ORF">ILYODFUR_033523</name>
</gene>
<keyword evidence="3" id="KW-1185">Reference proteome</keyword>
<proteinExistence type="predicted"/>
<organism evidence="2 3">
    <name type="scientific">Ilyodon furcidens</name>
    <name type="common">goldbreast splitfin</name>
    <dbReference type="NCBI Taxonomy" id="33524"/>
    <lineage>
        <taxon>Eukaryota</taxon>
        <taxon>Metazoa</taxon>
        <taxon>Chordata</taxon>
        <taxon>Craniata</taxon>
        <taxon>Vertebrata</taxon>
        <taxon>Euteleostomi</taxon>
        <taxon>Actinopterygii</taxon>
        <taxon>Neopterygii</taxon>
        <taxon>Teleostei</taxon>
        <taxon>Neoteleostei</taxon>
        <taxon>Acanthomorphata</taxon>
        <taxon>Ovalentaria</taxon>
        <taxon>Atherinomorphae</taxon>
        <taxon>Cyprinodontiformes</taxon>
        <taxon>Goodeidae</taxon>
        <taxon>Ilyodon</taxon>
    </lineage>
</organism>
<evidence type="ECO:0000313" key="3">
    <source>
        <dbReference type="Proteomes" id="UP001482620"/>
    </source>
</evidence>
<dbReference type="Proteomes" id="UP001482620">
    <property type="component" value="Unassembled WGS sequence"/>
</dbReference>
<keyword evidence="1" id="KW-0812">Transmembrane</keyword>
<accession>A0ABV0SSP2</accession>
<protein>
    <submittedName>
        <fullName evidence="2">Uncharacterized protein</fullName>
    </submittedName>
</protein>
<dbReference type="EMBL" id="JAHRIQ010005735">
    <property type="protein sequence ID" value="MEQ2223121.1"/>
    <property type="molecule type" value="Genomic_DNA"/>
</dbReference>
<keyword evidence="1" id="KW-1133">Transmembrane helix</keyword>
<name>A0ABV0SSP2_9TELE</name>
<evidence type="ECO:0000313" key="2">
    <source>
        <dbReference type="EMBL" id="MEQ2223121.1"/>
    </source>
</evidence>
<comment type="caution">
    <text evidence="2">The sequence shown here is derived from an EMBL/GenBank/DDBJ whole genome shotgun (WGS) entry which is preliminary data.</text>
</comment>